<dbReference type="GO" id="GO:0070941">
    <property type="term" value="P:eisosome assembly"/>
    <property type="evidence" value="ECO:0007669"/>
    <property type="project" value="TreeGrafter"/>
</dbReference>
<dbReference type="OrthoDB" id="5599269at2759"/>
<gene>
    <name evidence="3" type="ORF">SERLA73DRAFT_77862</name>
</gene>
<dbReference type="FunCoup" id="F8QB85">
    <property type="interactions" value="1"/>
</dbReference>
<dbReference type="Gene3D" id="1.20.1270.60">
    <property type="entry name" value="Arfaptin homology (AH) domain/BAR domain"/>
    <property type="match status" value="1"/>
</dbReference>
<organism evidence="4">
    <name type="scientific">Serpula lacrymans var. lacrymans (strain S7.3)</name>
    <name type="common">Dry rot fungus</name>
    <dbReference type="NCBI Taxonomy" id="936435"/>
    <lineage>
        <taxon>Eukaryota</taxon>
        <taxon>Fungi</taxon>
        <taxon>Dikarya</taxon>
        <taxon>Basidiomycota</taxon>
        <taxon>Agaricomycotina</taxon>
        <taxon>Agaricomycetes</taxon>
        <taxon>Agaricomycetidae</taxon>
        <taxon>Boletales</taxon>
        <taxon>Coniophorineae</taxon>
        <taxon>Serpulaceae</taxon>
        <taxon>Serpula</taxon>
    </lineage>
</organism>
<protein>
    <recommendedName>
        <fullName evidence="5">Eisosome component PIL1-domain-containing protein</fullName>
    </recommendedName>
</protein>
<evidence type="ECO:0000256" key="1">
    <source>
        <dbReference type="SAM" id="Coils"/>
    </source>
</evidence>
<evidence type="ECO:0000313" key="3">
    <source>
        <dbReference type="EMBL" id="EGN94471.1"/>
    </source>
</evidence>
<dbReference type="GO" id="GO:0005886">
    <property type="term" value="C:plasma membrane"/>
    <property type="evidence" value="ECO:0007669"/>
    <property type="project" value="TreeGrafter"/>
</dbReference>
<dbReference type="GO" id="GO:0036286">
    <property type="term" value="C:eisosome filament"/>
    <property type="evidence" value="ECO:0007669"/>
    <property type="project" value="TreeGrafter"/>
</dbReference>
<reference evidence="4" key="1">
    <citation type="journal article" date="2011" name="Science">
        <title>The plant cell wall-decomposing machinery underlies the functional diversity of forest fungi.</title>
        <authorList>
            <person name="Eastwood D.C."/>
            <person name="Floudas D."/>
            <person name="Binder M."/>
            <person name="Majcherczyk A."/>
            <person name="Schneider P."/>
            <person name="Aerts A."/>
            <person name="Asiegbu F.O."/>
            <person name="Baker S.E."/>
            <person name="Barry K."/>
            <person name="Bendiksby M."/>
            <person name="Blumentritt M."/>
            <person name="Coutinho P.M."/>
            <person name="Cullen D."/>
            <person name="de Vries R.P."/>
            <person name="Gathman A."/>
            <person name="Goodell B."/>
            <person name="Henrissat B."/>
            <person name="Ihrmark K."/>
            <person name="Kauserud H."/>
            <person name="Kohler A."/>
            <person name="LaButti K."/>
            <person name="Lapidus A."/>
            <person name="Lavin J.L."/>
            <person name="Lee Y.-H."/>
            <person name="Lindquist E."/>
            <person name="Lilly W."/>
            <person name="Lucas S."/>
            <person name="Morin E."/>
            <person name="Murat C."/>
            <person name="Oguiza J.A."/>
            <person name="Park J."/>
            <person name="Pisabarro A.G."/>
            <person name="Riley R."/>
            <person name="Rosling A."/>
            <person name="Salamov A."/>
            <person name="Schmidt O."/>
            <person name="Schmutz J."/>
            <person name="Skrede I."/>
            <person name="Stenlid J."/>
            <person name="Wiebenga A."/>
            <person name="Xie X."/>
            <person name="Kuees U."/>
            <person name="Hibbett D.S."/>
            <person name="Hoffmeister D."/>
            <person name="Hoegberg N."/>
            <person name="Martin F."/>
            <person name="Grigoriev I.V."/>
            <person name="Watkinson S.C."/>
        </authorList>
    </citation>
    <scope>NUCLEOTIDE SEQUENCE [LARGE SCALE GENOMIC DNA]</scope>
    <source>
        <strain evidence="4">strain S7.3</strain>
    </source>
</reference>
<dbReference type="OMA" id="RPLTHYR"/>
<sequence>MFRTAATKIAHNSTIPALAGNHDLRPLQDLITAEKTVLVSLQRLSADITKASEALRSWGLGEGDDLGDTLSASTTVLAHFASALTHYATLEHTIRDNMKAVRTREERLDDLKRRRKNVVSRADTAERKLNKMSPEHKNLSAQTDMLNRLRDEIRSMDTDIMAEESDLGDFKRKCTKNWMTLKFGGLAECCEKGAIVGELGKDILTEIPDDVTQPGLPRSYYSGQSRVNSHVAEIQRRIGQVVFSGTPSSSPDGETGSTLLSDPSANPPSTPLHLASPEFNSDSNTYLTSAPILNMTSTAPNRRNSIDELGSRSPSSSDYPNSRLGGNSTGSQFASLPSRGNRGGNMLQDDTLSLGPGRRSSRIEDSFSSSIADALSSRDYSLSMATPDDFVRGSSMDEPVPEYEPIASSSFNMPLGLPSGAAPPTINAYDQDFEEHTQRGSFDERESQLPYASPVSNEQSHHADRRVRFGAASDDEPETPHSPEVTDGRETGQTEQEEPYLRSASPVLSEERRVPRIPPPMMDTEEDEKARNAAAAREVTREMDALTFSPLLKNPAYSRPQLSTQPPVDQPDYTPRSVTTSPIPSSPNVSSLMPASPTGFASRSVSPAASADAPYRTPPEYPKPFSSIAPNAMAARSTSSLTTAQFPGGARTISAAAFRRPQPRVASGSDASIGGLGGPGGPADTSPLTFRKRALPTTPGNAGTATPQGERSLPPGQSRPVSSFADEEDFDYISAYVNANPEPGEQSRPSGEYPPGYAQGRFATNLEGNGRRS</sequence>
<keyword evidence="1" id="KW-0175">Coiled coil</keyword>
<name>F8QB85_SERL3</name>
<dbReference type="STRING" id="936435.F8QB85"/>
<feature type="compositionally biased region" description="Low complexity" evidence="2">
    <location>
        <begin position="311"/>
        <end position="323"/>
    </location>
</feature>
<dbReference type="GO" id="GO:0006897">
    <property type="term" value="P:endocytosis"/>
    <property type="evidence" value="ECO:0007669"/>
    <property type="project" value="TreeGrafter"/>
</dbReference>
<evidence type="ECO:0000313" key="4">
    <source>
        <dbReference type="Proteomes" id="UP000008063"/>
    </source>
</evidence>
<feature type="compositionally biased region" description="Low complexity" evidence="2">
    <location>
        <begin position="695"/>
        <end position="709"/>
    </location>
</feature>
<dbReference type="Proteomes" id="UP000008063">
    <property type="component" value="Unassembled WGS sequence"/>
</dbReference>
<feature type="region of interest" description="Disordered" evidence="2">
    <location>
        <begin position="652"/>
        <end position="773"/>
    </location>
</feature>
<feature type="region of interest" description="Disordered" evidence="2">
    <location>
        <begin position="434"/>
        <end position="628"/>
    </location>
</feature>
<keyword evidence="4" id="KW-1185">Reference proteome</keyword>
<feature type="compositionally biased region" description="Polar residues" evidence="2">
    <location>
        <begin position="278"/>
        <end position="288"/>
    </location>
</feature>
<feature type="compositionally biased region" description="Polar residues" evidence="2">
    <location>
        <begin position="576"/>
        <end position="607"/>
    </location>
</feature>
<proteinExistence type="predicted"/>
<feature type="compositionally biased region" description="Polar residues" evidence="2">
    <location>
        <begin position="294"/>
        <end position="303"/>
    </location>
</feature>
<feature type="coiled-coil region" evidence="1">
    <location>
        <begin position="108"/>
        <end position="166"/>
    </location>
</feature>
<dbReference type="InterPro" id="IPR027267">
    <property type="entry name" value="AH/BAR_dom_sf"/>
</dbReference>
<dbReference type="AlphaFoldDB" id="F8QB85"/>
<dbReference type="GO" id="GO:0008289">
    <property type="term" value="F:lipid binding"/>
    <property type="evidence" value="ECO:0007669"/>
    <property type="project" value="TreeGrafter"/>
</dbReference>
<feature type="compositionally biased region" description="Polar residues" evidence="2">
    <location>
        <begin position="243"/>
        <end position="264"/>
    </location>
</feature>
<feature type="compositionally biased region" description="Basic and acidic residues" evidence="2">
    <location>
        <begin position="478"/>
        <end position="492"/>
    </location>
</feature>
<dbReference type="Pfam" id="PF13805">
    <property type="entry name" value="Pil1"/>
    <property type="match status" value="1"/>
</dbReference>
<dbReference type="InParanoid" id="F8QB85"/>
<accession>F8QB85</accession>
<feature type="region of interest" description="Disordered" evidence="2">
    <location>
        <begin position="242"/>
        <end position="367"/>
    </location>
</feature>
<dbReference type="EMBL" id="GL945488">
    <property type="protein sequence ID" value="EGN94471.1"/>
    <property type="molecule type" value="Genomic_DNA"/>
</dbReference>
<evidence type="ECO:0008006" key="5">
    <source>
        <dbReference type="Google" id="ProtNLM"/>
    </source>
</evidence>
<dbReference type="PANTHER" id="PTHR31962">
    <property type="entry name" value="SPHINGOLIPID LONG CHAIN BASE-RESPONSIVE PROTEIN PIL1"/>
    <property type="match status" value="1"/>
</dbReference>
<feature type="compositionally biased region" description="Polar residues" evidence="2">
    <location>
        <begin position="324"/>
        <end position="335"/>
    </location>
</feature>
<evidence type="ECO:0000256" key="2">
    <source>
        <dbReference type="SAM" id="MobiDB-lite"/>
    </source>
</evidence>
<dbReference type="HOGENOM" id="CLU_012875_0_0_1"/>
<dbReference type="PANTHER" id="PTHR31962:SF6">
    <property type="entry name" value="EISOSOME COMPONENT PIL1-DOMAIN-CONTAINING PROTEIN"/>
    <property type="match status" value="1"/>
</dbReference>
<feature type="compositionally biased region" description="Basic and acidic residues" evidence="2">
    <location>
        <begin position="434"/>
        <end position="447"/>
    </location>
</feature>
<dbReference type="InterPro" id="IPR028245">
    <property type="entry name" value="PIL1/LSP1"/>
</dbReference>